<dbReference type="Gene3D" id="1.10.443.10">
    <property type="entry name" value="Intergrase catalytic core"/>
    <property type="match status" value="1"/>
</dbReference>
<evidence type="ECO:0000256" key="2">
    <source>
        <dbReference type="ARBA" id="ARBA00023125"/>
    </source>
</evidence>
<evidence type="ECO:0000259" key="6">
    <source>
        <dbReference type="PROSITE" id="PS51900"/>
    </source>
</evidence>
<evidence type="ECO:0000313" key="7">
    <source>
        <dbReference type="EMBL" id="BCJ86420.1"/>
    </source>
</evidence>
<protein>
    <recommendedName>
        <fullName evidence="9">Integrase</fullName>
    </recommendedName>
</protein>
<evidence type="ECO:0000259" key="5">
    <source>
        <dbReference type="PROSITE" id="PS51898"/>
    </source>
</evidence>
<feature type="domain" description="Tyr recombinase" evidence="5">
    <location>
        <begin position="144"/>
        <end position="330"/>
    </location>
</feature>
<proteinExistence type="inferred from homology"/>
<dbReference type="SUPFAM" id="SSF56349">
    <property type="entry name" value="DNA breaking-rejoining enzymes"/>
    <property type="match status" value="1"/>
</dbReference>
<dbReference type="InterPro" id="IPR010998">
    <property type="entry name" value="Integrase_recombinase_N"/>
</dbReference>
<dbReference type="GO" id="GO:0015074">
    <property type="term" value="P:DNA integration"/>
    <property type="evidence" value="ECO:0007669"/>
    <property type="project" value="InterPro"/>
</dbReference>
<keyword evidence="2 4" id="KW-0238">DNA-binding</keyword>
<dbReference type="CDD" id="cd00397">
    <property type="entry name" value="DNA_BRE_C"/>
    <property type="match status" value="1"/>
</dbReference>
<dbReference type="PANTHER" id="PTHR30349">
    <property type="entry name" value="PHAGE INTEGRASE-RELATED"/>
    <property type="match status" value="1"/>
</dbReference>
<dbReference type="Proteomes" id="UP000593802">
    <property type="component" value="Chromosome"/>
</dbReference>
<dbReference type="InterPro" id="IPR011010">
    <property type="entry name" value="DNA_brk_join_enz"/>
</dbReference>
<feature type="domain" description="Core-binding (CB)" evidence="6">
    <location>
        <begin position="21"/>
        <end position="123"/>
    </location>
</feature>
<dbReference type="PROSITE" id="PS51898">
    <property type="entry name" value="TYR_RECOMBINASE"/>
    <property type="match status" value="1"/>
</dbReference>
<keyword evidence="8" id="KW-1185">Reference proteome</keyword>
<dbReference type="Gene3D" id="1.10.150.130">
    <property type="match status" value="1"/>
</dbReference>
<sequence length="340" mass="39619">MARPKWRSQAQSSDNKVQVRWSLEEAFQLFLRAKRLEQLKPRTIEDHERHFVYLTRWLKSEHPDINYVDQVTTDTIRDYLDFMLMDEDNEEQDTTARTYGTGLLPVTVNVRLRTLKTLFRWLTAEGFCQENPTQNIHLLRTEEDTNQGFTTEQIALLLAQPDLSTYVGFRDYALMLFLLDTGARIRETLSLTASNIDFINYTVQFSSEVTKTRKPRIVPVSQKTINCIKELLAENKEHFGEKAEHIFLGIYGSPMDPSTIRHRLREYGEPAGIENVCRVSPHTFRHTFGRLYIRNGGDVFTLQKILGHSTMEMVRKYVQMAQEDLQDAHAKFSPLNNLKL</sequence>
<dbReference type="AlphaFoldDB" id="A0A7I8DD14"/>
<organism evidence="7 8">
    <name type="scientific">Effusibacillus dendaii</name>
    <dbReference type="NCBI Taxonomy" id="2743772"/>
    <lineage>
        <taxon>Bacteria</taxon>
        <taxon>Bacillati</taxon>
        <taxon>Bacillota</taxon>
        <taxon>Bacilli</taxon>
        <taxon>Bacillales</taxon>
        <taxon>Alicyclobacillaceae</taxon>
        <taxon>Effusibacillus</taxon>
    </lineage>
</organism>
<evidence type="ECO:0000256" key="1">
    <source>
        <dbReference type="ARBA" id="ARBA00008857"/>
    </source>
</evidence>
<comment type="similarity">
    <text evidence="1">Belongs to the 'phage' integrase family.</text>
</comment>
<gene>
    <name evidence="7" type="ORF">skT53_14050</name>
</gene>
<dbReference type="EMBL" id="AP023366">
    <property type="protein sequence ID" value="BCJ86420.1"/>
    <property type="molecule type" value="Genomic_DNA"/>
</dbReference>
<evidence type="ECO:0000313" key="8">
    <source>
        <dbReference type="Proteomes" id="UP000593802"/>
    </source>
</evidence>
<dbReference type="PANTHER" id="PTHR30349:SF64">
    <property type="entry name" value="PROPHAGE INTEGRASE INTD-RELATED"/>
    <property type="match status" value="1"/>
</dbReference>
<dbReference type="PROSITE" id="PS51900">
    <property type="entry name" value="CB"/>
    <property type="match status" value="1"/>
</dbReference>
<evidence type="ECO:0000256" key="4">
    <source>
        <dbReference type="PROSITE-ProRule" id="PRU01248"/>
    </source>
</evidence>
<dbReference type="InterPro" id="IPR050090">
    <property type="entry name" value="Tyrosine_recombinase_XerCD"/>
</dbReference>
<dbReference type="RefSeq" id="WP_200760426.1">
    <property type="nucleotide sequence ID" value="NZ_AP023366.1"/>
</dbReference>
<dbReference type="Pfam" id="PF00589">
    <property type="entry name" value="Phage_integrase"/>
    <property type="match status" value="1"/>
</dbReference>
<reference evidence="7 8" key="1">
    <citation type="submission" date="2020-08" db="EMBL/GenBank/DDBJ databases">
        <title>Complete Genome Sequence of Effusibacillus dendaii Strain skT53, Isolated from Farmland soil.</title>
        <authorList>
            <person name="Konishi T."/>
            <person name="Kawasaki H."/>
        </authorList>
    </citation>
    <scope>NUCLEOTIDE SEQUENCE [LARGE SCALE GENOMIC DNA]</scope>
    <source>
        <strain evidence="8">skT53</strain>
    </source>
</reference>
<evidence type="ECO:0000256" key="3">
    <source>
        <dbReference type="ARBA" id="ARBA00023172"/>
    </source>
</evidence>
<name>A0A7I8DD14_9BACL</name>
<keyword evidence="3" id="KW-0233">DNA recombination</keyword>
<dbReference type="GO" id="GO:0006310">
    <property type="term" value="P:DNA recombination"/>
    <property type="evidence" value="ECO:0007669"/>
    <property type="project" value="UniProtKB-KW"/>
</dbReference>
<dbReference type="InterPro" id="IPR002104">
    <property type="entry name" value="Integrase_catalytic"/>
</dbReference>
<dbReference type="InterPro" id="IPR044068">
    <property type="entry name" value="CB"/>
</dbReference>
<dbReference type="GO" id="GO:0003677">
    <property type="term" value="F:DNA binding"/>
    <property type="evidence" value="ECO:0007669"/>
    <property type="project" value="UniProtKB-UniRule"/>
</dbReference>
<dbReference type="InterPro" id="IPR013762">
    <property type="entry name" value="Integrase-like_cat_sf"/>
</dbReference>
<dbReference type="KEGG" id="eff:skT53_14050"/>
<evidence type="ECO:0008006" key="9">
    <source>
        <dbReference type="Google" id="ProtNLM"/>
    </source>
</evidence>
<accession>A0A7I8DD14</accession>